<protein>
    <submittedName>
        <fullName evidence="1">RCG63345</fullName>
    </submittedName>
</protein>
<sequence>MVTRAYACSGGAFCVLALVILATLSLSTMSDFKNIAVWEDG</sequence>
<reference evidence="2" key="1">
    <citation type="submission" date="2005-09" db="EMBL/GenBank/DDBJ databases">
        <authorList>
            <person name="Mural R.J."/>
            <person name="Li P.W."/>
            <person name="Adams M.D."/>
            <person name="Amanatides P.G."/>
            <person name="Baden-Tillson H."/>
            <person name="Barnstead M."/>
            <person name="Chin S.H."/>
            <person name="Dew I."/>
            <person name="Evans C.A."/>
            <person name="Ferriera S."/>
            <person name="Flanigan M."/>
            <person name="Fosler C."/>
            <person name="Glodek A."/>
            <person name="Gu Z."/>
            <person name="Holt R.A."/>
            <person name="Jennings D."/>
            <person name="Kraft C.L."/>
            <person name="Lu F."/>
            <person name="Nguyen T."/>
            <person name="Nusskern D.R."/>
            <person name="Pfannkoch C.M."/>
            <person name="Sitter C."/>
            <person name="Sutton G.G."/>
            <person name="Venter J.C."/>
            <person name="Wang Z."/>
            <person name="Woodage T."/>
            <person name="Zheng X.H."/>
            <person name="Zhong F."/>
        </authorList>
    </citation>
    <scope>NUCLEOTIDE SEQUENCE [LARGE SCALE GENOMIC DNA]</scope>
    <source>
        <strain>BN</strain>
        <strain evidence="2">Sprague-Dawley</strain>
    </source>
</reference>
<gene>
    <name evidence="1" type="ORF">rCG_63345</name>
</gene>
<dbReference type="AlphaFoldDB" id="A6J6S7"/>
<evidence type="ECO:0000313" key="1">
    <source>
        <dbReference type="EMBL" id="EDL98077.1"/>
    </source>
</evidence>
<name>A6J6S7_RAT</name>
<organism evidence="1 2">
    <name type="scientific">Rattus norvegicus</name>
    <name type="common">Rat</name>
    <dbReference type="NCBI Taxonomy" id="10116"/>
    <lineage>
        <taxon>Eukaryota</taxon>
        <taxon>Metazoa</taxon>
        <taxon>Chordata</taxon>
        <taxon>Craniata</taxon>
        <taxon>Vertebrata</taxon>
        <taxon>Euteleostomi</taxon>
        <taxon>Mammalia</taxon>
        <taxon>Eutheria</taxon>
        <taxon>Euarchontoglires</taxon>
        <taxon>Glires</taxon>
        <taxon>Rodentia</taxon>
        <taxon>Myomorpha</taxon>
        <taxon>Muroidea</taxon>
        <taxon>Muridae</taxon>
        <taxon>Murinae</taxon>
        <taxon>Rattus</taxon>
    </lineage>
</organism>
<evidence type="ECO:0000313" key="2">
    <source>
        <dbReference type="Proteomes" id="UP000234681"/>
    </source>
</evidence>
<accession>A6J6S7</accession>
<feature type="non-terminal residue" evidence="1">
    <location>
        <position position="41"/>
    </location>
</feature>
<dbReference type="Proteomes" id="UP000234681">
    <property type="component" value="Chromosome 17"/>
</dbReference>
<dbReference type="EMBL" id="CH473977">
    <property type="protein sequence ID" value="EDL98077.1"/>
    <property type="molecule type" value="Genomic_DNA"/>
</dbReference>
<proteinExistence type="predicted"/>